<organism evidence="4 5">
    <name type="scientific">Trichuris trichiura</name>
    <name type="common">Whipworm</name>
    <name type="synonym">Trichocephalus trichiurus</name>
    <dbReference type="NCBI Taxonomy" id="36087"/>
    <lineage>
        <taxon>Eukaryota</taxon>
        <taxon>Metazoa</taxon>
        <taxon>Ecdysozoa</taxon>
        <taxon>Nematoda</taxon>
        <taxon>Enoplea</taxon>
        <taxon>Dorylaimia</taxon>
        <taxon>Trichinellida</taxon>
        <taxon>Trichuridae</taxon>
        <taxon>Trichuris</taxon>
    </lineage>
</organism>
<dbReference type="InterPro" id="IPR019407">
    <property type="entry name" value="CTU2"/>
</dbReference>
<dbReference type="GO" id="GO:0000049">
    <property type="term" value="F:tRNA binding"/>
    <property type="evidence" value="ECO:0007669"/>
    <property type="project" value="InterPro"/>
</dbReference>
<dbReference type="PANTHER" id="PTHR20882">
    <property type="entry name" value="CYTOPLASMIC TRNA 2-THIOLATION PROTEIN 2"/>
    <property type="match status" value="1"/>
</dbReference>
<comment type="pathway">
    <text evidence="3">tRNA modification; 5-methoxycarbonylmethyl-2-thiouridine-tRNA biosynthesis.</text>
</comment>
<dbReference type="UniPathway" id="UPA00988"/>
<reference evidence="4" key="1">
    <citation type="submission" date="2014-01" db="EMBL/GenBank/DDBJ databases">
        <authorList>
            <person name="Aslett M."/>
        </authorList>
    </citation>
    <scope>NUCLEOTIDE SEQUENCE</scope>
</reference>
<dbReference type="SUPFAM" id="SSF52402">
    <property type="entry name" value="Adenine nucleotide alpha hydrolases-like"/>
    <property type="match status" value="1"/>
</dbReference>
<dbReference type="GO" id="GO:0002143">
    <property type="term" value="P:tRNA wobble position uridine thiolation"/>
    <property type="evidence" value="ECO:0007669"/>
    <property type="project" value="TreeGrafter"/>
</dbReference>
<dbReference type="Proteomes" id="UP000030665">
    <property type="component" value="Unassembled WGS sequence"/>
</dbReference>
<gene>
    <name evidence="4" type="ORF">TTRE_0000026801</name>
</gene>
<dbReference type="Pfam" id="PF10288">
    <property type="entry name" value="CTU2"/>
    <property type="match status" value="1"/>
</dbReference>
<accession>A0A077YW87</accession>
<evidence type="ECO:0000256" key="2">
    <source>
        <dbReference type="ARBA" id="ARBA00022694"/>
    </source>
</evidence>
<proteinExistence type="inferred from homology"/>
<dbReference type="GO" id="GO:0016783">
    <property type="term" value="F:sulfurtransferase activity"/>
    <property type="evidence" value="ECO:0007669"/>
    <property type="project" value="TreeGrafter"/>
</dbReference>
<comment type="function">
    <text evidence="3">Plays a central role in 2-thiolation of mcm(5)S(2)U at tRNA wobble positions of tRNA(Lys), tRNA(Glu) and tRNA(Gln). May act by forming a heterodimer with NCS6/CTU1 that ligates sulfur from thiocarboxylated URM1 onto the uridine of tRNAs at wobble position.</text>
</comment>
<keyword evidence="2 3" id="KW-0819">tRNA processing</keyword>
<dbReference type="GO" id="GO:0032447">
    <property type="term" value="P:protein urmylation"/>
    <property type="evidence" value="ECO:0007669"/>
    <property type="project" value="UniProtKB-UniRule"/>
</dbReference>
<dbReference type="PANTHER" id="PTHR20882:SF14">
    <property type="entry name" value="CYTOPLASMIC TRNA 2-THIOLATION PROTEIN 2"/>
    <property type="match status" value="1"/>
</dbReference>
<dbReference type="GO" id="GO:0016779">
    <property type="term" value="F:nucleotidyltransferase activity"/>
    <property type="evidence" value="ECO:0007669"/>
    <property type="project" value="UniProtKB-UniRule"/>
</dbReference>
<comment type="similarity">
    <text evidence="3">Belongs to the CTU2/NCS2 family.</text>
</comment>
<dbReference type="InterPro" id="IPR014729">
    <property type="entry name" value="Rossmann-like_a/b/a_fold"/>
</dbReference>
<comment type="subcellular location">
    <subcellularLocation>
        <location evidence="3">Cytoplasm</location>
    </subcellularLocation>
</comment>
<dbReference type="STRING" id="36087.A0A077YW87"/>
<reference evidence="4" key="2">
    <citation type="submission" date="2014-03" db="EMBL/GenBank/DDBJ databases">
        <title>The whipworm genome and dual-species transcriptomics of an intimate host-pathogen interaction.</title>
        <authorList>
            <person name="Foth B.J."/>
            <person name="Tsai I.J."/>
            <person name="Reid A.J."/>
            <person name="Bancroft A.J."/>
            <person name="Nichol S."/>
            <person name="Tracey A."/>
            <person name="Holroyd N."/>
            <person name="Cotton J.A."/>
            <person name="Stanley E.J."/>
            <person name="Zarowiecki M."/>
            <person name="Liu J.Z."/>
            <person name="Huckvale T."/>
            <person name="Cooper P.J."/>
            <person name="Grencis R.K."/>
            <person name="Berriman M."/>
        </authorList>
    </citation>
    <scope>NUCLEOTIDE SEQUENCE [LARGE SCALE GENOMIC DNA]</scope>
</reference>
<keyword evidence="1 3" id="KW-0963">Cytoplasm</keyword>
<dbReference type="HAMAP" id="MF_03054">
    <property type="entry name" value="CTU2"/>
    <property type="match status" value="1"/>
</dbReference>
<sequence length="392" mass="43637">MHRYNDVAETSNVRKKLCVKCRSSSASVVLQQKESYCVSCFQKKSSHKFRSAMGREKLFRVESPVLVEVSGSAASVSLVNMVLVAADMKERKRLKMRPVFVHILFSSEQFDPNSLSALVTYVQRTGYPCYVVDAASIFAPHIKEHICSFSGETPKCSYAQQFQDLCNSCTSGTVLNELTYRLKMALLYRLACCLKLDFVLLDSTSTVLSAAVLSSVAQGRGPQIADEVAMIDRRWVGVTFLRPLREFTNEEVALFNYFFHERQITFPVYPQRLLTPLRAASIQVASSEFVEHLQTEFSSTVTTLIASASKFQSTNNNLAGDLVSCSLCSSNTNAELLKDINTFEGRFCYGCAGIIEQVDAKELMASIVAIMVKQKDSSKDLHVNCLPAYANK</sequence>
<dbReference type="AlphaFoldDB" id="A0A077YW87"/>
<dbReference type="Gene3D" id="3.40.50.620">
    <property type="entry name" value="HUPs"/>
    <property type="match status" value="1"/>
</dbReference>
<dbReference type="EMBL" id="HG805813">
    <property type="protein sequence ID" value="CDW52009.1"/>
    <property type="molecule type" value="Genomic_DNA"/>
</dbReference>
<dbReference type="GO" id="GO:0005829">
    <property type="term" value="C:cytosol"/>
    <property type="evidence" value="ECO:0007669"/>
    <property type="project" value="TreeGrafter"/>
</dbReference>
<dbReference type="OrthoDB" id="25129at2759"/>
<name>A0A077YW87_TRITR</name>
<protein>
    <recommendedName>
        <fullName evidence="3">Cytoplasmic tRNA 2-thiolation protein 2</fullName>
    </recommendedName>
</protein>
<evidence type="ECO:0000313" key="5">
    <source>
        <dbReference type="Proteomes" id="UP000030665"/>
    </source>
</evidence>
<evidence type="ECO:0000256" key="3">
    <source>
        <dbReference type="HAMAP-Rule" id="MF_03054"/>
    </source>
</evidence>
<evidence type="ECO:0000256" key="1">
    <source>
        <dbReference type="ARBA" id="ARBA00022490"/>
    </source>
</evidence>
<keyword evidence="5" id="KW-1185">Reference proteome</keyword>
<evidence type="ECO:0000313" key="4">
    <source>
        <dbReference type="EMBL" id="CDW52009.1"/>
    </source>
</evidence>